<feature type="chain" id="PRO_5019732095" description="Transmembrane protein" evidence="2">
    <location>
        <begin position="23"/>
        <end position="136"/>
    </location>
</feature>
<dbReference type="PANTHER" id="PTHR35718:SF1">
    <property type="entry name" value="EXPRESSED PROTEIN"/>
    <property type="match status" value="1"/>
</dbReference>
<dbReference type="Proteomes" id="UP000290289">
    <property type="component" value="Chromosome 11"/>
</dbReference>
<accession>A0A498IKF6</accession>
<sequence>MPSRVSIFLFFSSLTLLSVAFADERAPHGLARANPTAISPSQYDFFNPTSQNPISKDPCVTSSCSPLHVAAQVQATEAHESKYSTSQNGGAGYGAAGVAGIVCGLAFAVFLAMGAYHVFVTRRSHMSRANTVQPDV</sequence>
<dbReference type="PANTHER" id="PTHR35718">
    <property type="entry name" value="EXPRESSED PROTEIN"/>
    <property type="match status" value="1"/>
</dbReference>
<keyword evidence="1" id="KW-0812">Transmembrane</keyword>
<evidence type="ECO:0000313" key="4">
    <source>
        <dbReference type="Proteomes" id="UP000290289"/>
    </source>
</evidence>
<evidence type="ECO:0000256" key="1">
    <source>
        <dbReference type="SAM" id="Phobius"/>
    </source>
</evidence>
<dbReference type="EMBL" id="RDQH01000337">
    <property type="protein sequence ID" value="RXH83660.1"/>
    <property type="molecule type" value="Genomic_DNA"/>
</dbReference>
<organism evidence="3 4">
    <name type="scientific">Malus domestica</name>
    <name type="common">Apple</name>
    <name type="synonym">Pyrus malus</name>
    <dbReference type="NCBI Taxonomy" id="3750"/>
    <lineage>
        <taxon>Eukaryota</taxon>
        <taxon>Viridiplantae</taxon>
        <taxon>Streptophyta</taxon>
        <taxon>Embryophyta</taxon>
        <taxon>Tracheophyta</taxon>
        <taxon>Spermatophyta</taxon>
        <taxon>Magnoliopsida</taxon>
        <taxon>eudicotyledons</taxon>
        <taxon>Gunneridae</taxon>
        <taxon>Pentapetalae</taxon>
        <taxon>rosids</taxon>
        <taxon>fabids</taxon>
        <taxon>Rosales</taxon>
        <taxon>Rosaceae</taxon>
        <taxon>Amygdaloideae</taxon>
        <taxon>Maleae</taxon>
        <taxon>Malus</taxon>
    </lineage>
</organism>
<feature type="transmembrane region" description="Helical" evidence="1">
    <location>
        <begin position="93"/>
        <end position="119"/>
    </location>
</feature>
<feature type="signal peptide" evidence="2">
    <location>
        <begin position="1"/>
        <end position="22"/>
    </location>
</feature>
<gene>
    <name evidence="3" type="ORF">DVH24_005913</name>
</gene>
<keyword evidence="1" id="KW-0472">Membrane</keyword>
<evidence type="ECO:0000256" key="2">
    <source>
        <dbReference type="SAM" id="SignalP"/>
    </source>
</evidence>
<evidence type="ECO:0000313" key="3">
    <source>
        <dbReference type="EMBL" id="RXH83660.1"/>
    </source>
</evidence>
<proteinExistence type="predicted"/>
<keyword evidence="2" id="KW-0732">Signal</keyword>
<keyword evidence="4" id="KW-1185">Reference proteome</keyword>
<reference evidence="3 4" key="1">
    <citation type="submission" date="2018-10" db="EMBL/GenBank/DDBJ databases">
        <title>A high-quality apple genome assembly.</title>
        <authorList>
            <person name="Hu J."/>
        </authorList>
    </citation>
    <scope>NUCLEOTIDE SEQUENCE [LARGE SCALE GENOMIC DNA]</scope>
    <source>
        <strain evidence="4">cv. HFTH1</strain>
        <tissue evidence="3">Young leaf</tissue>
    </source>
</reference>
<evidence type="ECO:0008006" key="5">
    <source>
        <dbReference type="Google" id="ProtNLM"/>
    </source>
</evidence>
<dbReference type="STRING" id="3750.A0A498IKF6"/>
<name>A0A498IKF6_MALDO</name>
<protein>
    <recommendedName>
        <fullName evidence="5">Transmembrane protein</fullName>
    </recommendedName>
</protein>
<comment type="caution">
    <text evidence="3">The sequence shown here is derived from an EMBL/GenBank/DDBJ whole genome shotgun (WGS) entry which is preliminary data.</text>
</comment>
<dbReference type="AlphaFoldDB" id="A0A498IKF6"/>
<keyword evidence="1" id="KW-1133">Transmembrane helix</keyword>